<dbReference type="CDD" id="cd05401">
    <property type="entry name" value="NT_GlnE_GlnD_like"/>
    <property type="match status" value="1"/>
</dbReference>
<comment type="caution">
    <text evidence="5">The sequence shown here is derived from an EMBL/GenBank/DDBJ whole genome shotgun (WGS) entry which is preliminary data.</text>
</comment>
<dbReference type="InterPro" id="IPR000595">
    <property type="entry name" value="cNMP-bd_dom"/>
</dbReference>
<dbReference type="EMBL" id="DYTQ01000060">
    <property type="protein sequence ID" value="HJH23954.1"/>
    <property type="molecule type" value="Genomic_DNA"/>
</dbReference>
<evidence type="ECO:0000256" key="2">
    <source>
        <dbReference type="PROSITE-ProRule" id="PRU00703"/>
    </source>
</evidence>
<dbReference type="PANTHER" id="PTHR43080">
    <property type="entry name" value="CBS DOMAIN-CONTAINING PROTEIN CBSX3, MITOCHONDRIAL"/>
    <property type="match status" value="1"/>
</dbReference>
<dbReference type="PROSITE" id="PS51371">
    <property type="entry name" value="CBS"/>
    <property type="match status" value="2"/>
</dbReference>
<protein>
    <submittedName>
        <fullName evidence="5">DUF294 nucleotidyltransferase-like domain-containing protein</fullName>
    </submittedName>
</protein>
<evidence type="ECO:0000259" key="4">
    <source>
        <dbReference type="PROSITE" id="PS51371"/>
    </source>
</evidence>
<dbReference type="InterPro" id="IPR046342">
    <property type="entry name" value="CBS_dom_sf"/>
</dbReference>
<dbReference type="InterPro" id="IPR018490">
    <property type="entry name" value="cNMP-bd_dom_sf"/>
</dbReference>
<name>A0A9D2VG59_9BURK</name>
<dbReference type="Gene3D" id="2.60.120.10">
    <property type="entry name" value="Jelly Rolls"/>
    <property type="match status" value="1"/>
</dbReference>
<sequence length="645" mass="72879">MIDPNAPSPTAQAALQQNGPAILHFLQQYPPFNQMETRHLLHLVEHAWLRFYAKGTTITDANNEAEQYWFLIRQGLVRGERPNTRYPDNTERFLLTVGDSFPIAAILSQRSTRTTYTAHEDCFCLVLNAADFVKLLRISEPLRSYAIRGFSSLLSELQQQAQERASAHLGADYSIHDALHSLIVHQPISCYADQSLHEVLQSMQQHQIGSMVIVDADQAPLGIFTLRDLRRVLAADPDNLFAPIGDLMVAEPLTLPPSASAFDAALLMAQHHIGHLCVVENKKLIGVVSERDLFSLQRVDLVHLARSLRQAPSIRALQQIRTDIHHLVDSMLAHGADADQITQVITQLNDHTTSRIIELVLRQHGNPALEFNWLVFGSEARGEQALSTDQDNGILFLADTPDQAEQHRQTLLPLAADINQALDQCGLSLCKGNVMASNPKLCLSLDEWQERFDSLLTHPDPKHLLQASVFFDLRRVWGPDLGFELFHQQLLAKTKKDARFLRRLAKAALNYPSAPSQLRRWLARTVGASTDTHLELKRHGLSPFVDAARVLALSAHISEASTLLRLERLAEKGIISAKDAEVWSDAYRYLQLLRLQLHQRQEAHQQPLTNTLALDDLNQLHSRMLREALRQLRYLQAFLTYRYRL</sequence>
<dbReference type="PANTHER" id="PTHR43080:SF2">
    <property type="entry name" value="CBS DOMAIN-CONTAINING PROTEIN"/>
    <property type="match status" value="1"/>
</dbReference>
<dbReference type="Gene3D" id="3.10.580.10">
    <property type="entry name" value="CBS-domain"/>
    <property type="match status" value="1"/>
</dbReference>
<reference evidence="5" key="1">
    <citation type="journal article" date="2021" name="PeerJ">
        <title>Extensive microbial diversity within the chicken gut microbiome revealed by metagenomics and culture.</title>
        <authorList>
            <person name="Gilroy R."/>
            <person name="Ravi A."/>
            <person name="Getino M."/>
            <person name="Pursley I."/>
            <person name="Horton D.L."/>
            <person name="Alikhan N.F."/>
            <person name="Baker D."/>
            <person name="Gharbi K."/>
            <person name="Hall N."/>
            <person name="Watson M."/>
            <person name="Adriaenssens E.M."/>
            <person name="Foster-Nyarko E."/>
            <person name="Jarju S."/>
            <person name="Secka A."/>
            <person name="Antonio M."/>
            <person name="Oren A."/>
            <person name="Chaudhuri R.R."/>
            <person name="La Ragione R."/>
            <person name="Hildebrand F."/>
            <person name="Pallen M.J."/>
        </authorList>
    </citation>
    <scope>NUCLEOTIDE SEQUENCE</scope>
    <source>
        <strain evidence="5">CHK175-13533</strain>
    </source>
</reference>
<evidence type="ECO:0000256" key="1">
    <source>
        <dbReference type="ARBA" id="ARBA00023122"/>
    </source>
</evidence>
<accession>A0A9D2VG59</accession>
<dbReference type="InterPro" id="IPR000644">
    <property type="entry name" value="CBS_dom"/>
</dbReference>
<feature type="domain" description="Cyclic nucleotide-binding" evidence="3">
    <location>
        <begin position="31"/>
        <end position="136"/>
    </location>
</feature>
<keyword evidence="1 2" id="KW-0129">CBS domain</keyword>
<dbReference type="PROSITE" id="PS50042">
    <property type="entry name" value="CNMP_BINDING_3"/>
    <property type="match status" value="1"/>
</dbReference>
<dbReference type="AlphaFoldDB" id="A0A9D2VG59"/>
<dbReference type="InterPro" id="IPR014710">
    <property type="entry name" value="RmlC-like_jellyroll"/>
</dbReference>
<dbReference type="GO" id="GO:0008773">
    <property type="term" value="F:[protein-PII] uridylyltransferase activity"/>
    <property type="evidence" value="ECO:0007669"/>
    <property type="project" value="InterPro"/>
</dbReference>
<reference evidence="5" key="2">
    <citation type="submission" date="2021-09" db="EMBL/GenBank/DDBJ databases">
        <authorList>
            <person name="Gilroy R."/>
        </authorList>
    </citation>
    <scope>NUCLEOTIDE SEQUENCE</scope>
    <source>
        <strain evidence="5">CHK175-13533</strain>
    </source>
</reference>
<feature type="domain" description="CBS" evidence="4">
    <location>
        <begin position="183"/>
        <end position="240"/>
    </location>
</feature>
<dbReference type="InterPro" id="IPR005105">
    <property type="entry name" value="GlnD_Uridyltrans_N"/>
</dbReference>
<proteinExistence type="predicted"/>
<dbReference type="InterPro" id="IPR051257">
    <property type="entry name" value="Diverse_CBS-Domain"/>
</dbReference>
<evidence type="ECO:0000313" key="6">
    <source>
        <dbReference type="Proteomes" id="UP000700248"/>
    </source>
</evidence>
<gene>
    <name evidence="5" type="ORF">K8U84_05295</name>
</gene>
<dbReference type="Pfam" id="PF10335">
    <property type="entry name" value="DUF294_C"/>
    <property type="match status" value="1"/>
</dbReference>
<dbReference type="SUPFAM" id="SSF51206">
    <property type="entry name" value="cAMP-binding domain-like"/>
    <property type="match status" value="1"/>
</dbReference>
<organism evidence="5 6">
    <name type="scientific">Paenalcaligenes hominis</name>
    <dbReference type="NCBI Taxonomy" id="643674"/>
    <lineage>
        <taxon>Bacteria</taxon>
        <taxon>Pseudomonadati</taxon>
        <taxon>Pseudomonadota</taxon>
        <taxon>Betaproteobacteria</taxon>
        <taxon>Burkholderiales</taxon>
        <taxon>Alcaligenaceae</taxon>
        <taxon>Paenalcaligenes</taxon>
    </lineage>
</organism>
<dbReference type="Pfam" id="PF00571">
    <property type="entry name" value="CBS"/>
    <property type="match status" value="2"/>
</dbReference>
<dbReference type="RefSeq" id="WP_276830633.1">
    <property type="nucleotide sequence ID" value="NZ_DYTQ01000060.1"/>
</dbReference>
<evidence type="ECO:0000313" key="5">
    <source>
        <dbReference type="EMBL" id="HJH23954.1"/>
    </source>
</evidence>
<feature type="domain" description="CBS" evidence="4">
    <location>
        <begin position="248"/>
        <end position="306"/>
    </location>
</feature>
<dbReference type="InterPro" id="IPR018821">
    <property type="entry name" value="DUF294_put_nucleoTrafse_sb-bd"/>
</dbReference>
<evidence type="ECO:0000259" key="3">
    <source>
        <dbReference type="PROSITE" id="PS50042"/>
    </source>
</evidence>
<dbReference type="CDD" id="cd00038">
    <property type="entry name" value="CAP_ED"/>
    <property type="match status" value="1"/>
</dbReference>
<dbReference type="SUPFAM" id="SSF54631">
    <property type="entry name" value="CBS-domain pair"/>
    <property type="match status" value="1"/>
</dbReference>
<dbReference type="Proteomes" id="UP000700248">
    <property type="component" value="Unassembled WGS sequence"/>
</dbReference>
<dbReference type="Pfam" id="PF03445">
    <property type="entry name" value="DUF294"/>
    <property type="match status" value="1"/>
</dbReference>
<dbReference type="SMART" id="SM00116">
    <property type="entry name" value="CBS"/>
    <property type="match status" value="2"/>
</dbReference>